<reference evidence="1 2" key="1">
    <citation type="submission" date="2018-06" db="EMBL/GenBank/DDBJ databases">
        <title>A transcriptomic atlas of mushroom development highlights an independent origin of complex multicellularity.</title>
        <authorList>
            <consortium name="DOE Joint Genome Institute"/>
            <person name="Krizsan K."/>
            <person name="Almasi E."/>
            <person name="Merenyi Z."/>
            <person name="Sahu N."/>
            <person name="Viragh M."/>
            <person name="Koszo T."/>
            <person name="Mondo S."/>
            <person name="Kiss B."/>
            <person name="Balint B."/>
            <person name="Kues U."/>
            <person name="Barry K."/>
            <person name="Hegedus J.C."/>
            <person name="Henrissat B."/>
            <person name="Johnson J."/>
            <person name="Lipzen A."/>
            <person name="Ohm R."/>
            <person name="Nagy I."/>
            <person name="Pangilinan J."/>
            <person name="Yan J."/>
            <person name="Xiong Y."/>
            <person name="Grigoriev I.V."/>
            <person name="Hibbett D.S."/>
            <person name="Nagy L.G."/>
        </authorList>
    </citation>
    <scope>NUCLEOTIDE SEQUENCE [LARGE SCALE GENOMIC DNA]</scope>
    <source>
        <strain evidence="1 2">SZMC22713</strain>
    </source>
</reference>
<dbReference type="AlphaFoldDB" id="A0A4Y7PUH6"/>
<proteinExistence type="predicted"/>
<organism evidence="1 2">
    <name type="scientific">Rickenella mellea</name>
    <dbReference type="NCBI Taxonomy" id="50990"/>
    <lineage>
        <taxon>Eukaryota</taxon>
        <taxon>Fungi</taxon>
        <taxon>Dikarya</taxon>
        <taxon>Basidiomycota</taxon>
        <taxon>Agaricomycotina</taxon>
        <taxon>Agaricomycetes</taxon>
        <taxon>Hymenochaetales</taxon>
        <taxon>Rickenellaceae</taxon>
        <taxon>Rickenella</taxon>
    </lineage>
</organism>
<sequence>MPPNKLMSFDDYIAPYLEKRQRVIDLTVAQPDAPQTRKFAFDGIVARVTPYQSIFVLDFLWANTGDLVRESGHFQVWHANDPVELIPPSGSVGLPGYQVQVYHINSSDMYEVRRNDGRTVIKTITFPPAISFH</sequence>
<evidence type="ECO:0000313" key="2">
    <source>
        <dbReference type="Proteomes" id="UP000294933"/>
    </source>
</evidence>
<dbReference type="EMBL" id="ML170200">
    <property type="protein sequence ID" value="TDL19064.1"/>
    <property type="molecule type" value="Genomic_DNA"/>
</dbReference>
<gene>
    <name evidence="1" type="ORF">BD410DRAFT_792491</name>
</gene>
<accession>A0A4Y7PUH6</accession>
<protein>
    <submittedName>
        <fullName evidence="1">Uncharacterized protein</fullName>
    </submittedName>
</protein>
<keyword evidence="2" id="KW-1185">Reference proteome</keyword>
<dbReference type="Proteomes" id="UP000294933">
    <property type="component" value="Unassembled WGS sequence"/>
</dbReference>
<evidence type="ECO:0000313" key="1">
    <source>
        <dbReference type="EMBL" id="TDL19064.1"/>
    </source>
</evidence>
<name>A0A4Y7PUH6_9AGAM</name>
<dbReference type="VEuPathDB" id="FungiDB:BD410DRAFT_792491"/>